<proteinExistence type="predicted"/>
<feature type="region of interest" description="Disordered" evidence="1">
    <location>
        <begin position="184"/>
        <end position="212"/>
    </location>
</feature>
<dbReference type="EMBL" id="CAJOBD010006151">
    <property type="protein sequence ID" value="CAF4052754.1"/>
    <property type="molecule type" value="Genomic_DNA"/>
</dbReference>
<protein>
    <submittedName>
        <fullName evidence="2">Uncharacterized protein</fullName>
    </submittedName>
</protein>
<accession>A0A819RSM6</accession>
<organism evidence="2 3">
    <name type="scientific">Rotaria sordida</name>
    <dbReference type="NCBI Taxonomy" id="392033"/>
    <lineage>
        <taxon>Eukaryota</taxon>
        <taxon>Metazoa</taxon>
        <taxon>Spiralia</taxon>
        <taxon>Gnathifera</taxon>
        <taxon>Rotifera</taxon>
        <taxon>Eurotatoria</taxon>
        <taxon>Bdelloidea</taxon>
        <taxon>Philodinida</taxon>
        <taxon>Philodinidae</taxon>
        <taxon>Rotaria</taxon>
    </lineage>
</organism>
<evidence type="ECO:0000313" key="2">
    <source>
        <dbReference type="EMBL" id="CAF4052754.1"/>
    </source>
</evidence>
<evidence type="ECO:0000313" key="3">
    <source>
        <dbReference type="Proteomes" id="UP000663836"/>
    </source>
</evidence>
<comment type="caution">
    <text evidence="2">The sequence shown here is derived from an EMBL/GenBank/DDBJ whole genome shotgun (WGS) entry which is preliminary data.</text>
</comment>
<sequence>MIVFKIVERKQTAALFTRYCSVITSKETGDLEKQFDQSQIFLYELEGRETIKRSHHCLPYVVISLIQDGSQWPANFDDLDNEPDILDTDTLRVIALSDDHLLQKKLKENIELAEAATHALEHIYEEEPLPPVIEQLPSPKIKAETIATLDNTSISLTNGIGPLSSSPTFNEYLLTTSSSVNKISTNNNEVSTNSTVPSPSPSSPSSSTSPTPLAIASATAVATTLLLAHLAAVIQAVYRQTSLLGVLPTAAVIRAISGALYATPDSLDNGLTGQVIYGGIPLDALRGYQTTAATTQNTFVTHASIAQRQQAIQLAAVVAAQQQQQQQSLINGIPAGYTLVRTAIGGYALLAQSTAATPTTLQTQAHIQLAPQQQYITFNAAGQPPVTTARIPVAVVSAQPQQIVYQYAGQSTIQAAPTQYIQLPANYIQQQGLSTSPLMQTINQTNTNNSNGSLTNSPSIISSSSSAMQFQPTSTVISPQKQSAVLATAAAIQQQQYQHAYHRQQQQQQQNTNGTFTNNIYYSAMSQAQM</sequence>
<gene>
    <name evidence="2" type="ORF">JBS370_LOCUS29134</name>
</gene>
<dbReference type="AlphaFoldDB" id="A0A819RSM6"/>
<name>A0A819RSM6_9BILA</name>
<reference evidence="2" key="1">
    <citation type="submission" date="2021-02" db="EMBL/GenBank/DDBJ databases">
        <authorList>
            <person name="Nowell W R."/>
        </authorList>
    </citation>
    <scope>NUCLEOTIDE SEQUENCE</scope>
</reference>
<evidence type="ECO:0000256" key="1">
    <source>
        <dbReference type="SAM" id="MobiDB-lite"/>
    </source>
</evidence>
<dbReference type="Proteomes" id="UP000663836">
    <property type="component" value="Unassembled WGS sequence"/>
</dbReference>